<reference evidence="2 3" key="1">
    <citation type="journal article" date="2015" name="BMC Genomics">
        <title>Comparative genomics of Fructobacillus spp. and Leuconostoc spp. reveals niche-specific evolution of Fructobacillus spp.</title>
        <authorList>
            <person name="Endo A."/>
            <person name="Tanizawa Y."/>
            <person name="Tanaka N."/>
            <person name="Maeno S."/>
            <person name="Kumar H."/>
            <person name="Shiwa Y."/>
            <person name="Okada S."/>
            <person name="Yoshikawa H."/>
            <person name="Dicks L."/>
            <person name="Nakagawa J."/>
            <person name="Arita M."/>
        </authorList>
    </citation>
    <scope>NUCLEOTIDE SEQUENCE [LARGE SCALE GENOMIC DNA]</scope>
    <source>
        <strain evidence="2 3">JCM 12225</strain>
    </source>
</reference>
<organism evidence="2 3">
    <name type="scientific">Fructobacillus ficulneus</name>
    <dbReference type="NCBI Taxonomy" id="157463"/>
    <lineage>
        <taxon>Bacteria</taxon>
        <taxon>Bacillati</taxon>
        <taxon>Bacillota</taxon>
        <taxon>Bacilli</taxon>
        <taxon>Lactobacillales</taxon>
        <taxon>Lactobacillaceae</taxon>
        <taxon>Fructobacillus</taxon>
    </lineage>
</organism>
<protein>
    <submittedName>
        <fullName evidence="2">Hemolysin III family channel protein</fullName>
    </submittedName>
</protein>
<keyword evidence="1" id="KW-1133">Transmembrane helix</keyword>
<keyword evidence="3" id="KW-1185">Reference proteome</keyword>
<feature type="transmembrane region" description="Helical" evidence="1">
    <location>
        <begin position="44"/>
        <end position="67"/>
    </location>
</feature>
<dbReference type="Proteomes" id="UP000253891">
    <property type="component" value="Unassembled WGS sequence"/>
</dbReference>
<evidence type="ECO:0000313" key="3">
    <source>
        <dbReference type="Proteomes" id="UP000253891"/>
    </source>
</evidence>
<evidence type="ECO:0000256" key="1">
    <source>
        <dbReference type="SAM" id="Phobius"/>
    </source>
</evidence>
<keyword evidence="1" id="KW-0472">Membrane</keyword>
<dbReference type="AlphaFoldDB" id="A0A0K8MG97"/>
<gene>
    <name evidence="2" type="ORF">FFIC_230290</name>
</gene>
<dbReference type="EMBL" id="DF968000">
    <property type="protein sequence ID" value="GAO99545.1"/>
    <property type="molecule type" value="Genomic_DNA"/>
</dbReference>
<evidence type="ECO:0000313" key="2">
    <source>
        <dbReference type="EMBL" id="GAO99545.1"/>
    </source>
</evidence>
<proteinExistence type="predicted"/>
<accession>A0A0K8MG97</accession>
<name>A0A0K8MG97_9LACO</name>
<keyword evidence="1" id="KW-0812">Transmembrane</keyword>
<sequence length="72" mass="8030">MRKIINCLTFKNNFGESIIILLATFALGAEVASAFPEVKTDFIFGSTVIILLYLFSKVMTQLIVILFHKFAG</sequence>